<proteinExistence type="predicted"/>
<dbReference type="EMBL" id="UINC01056184">
    <property type="protein sequence ID" value="SVB75915.1"/>
    <property type="molecule type" value="Genomic_DNA"/>
</dbReference>
<accession>A0A382GMA3</accession>
<evidence type="ECO:0000256" key="1">
    <source>
        <dbReference type="SAM" id="MobiDB-lite"/>
    </source>
</evidence>
<feature type="compositionally biased region" description="Low complexity" evidence="1">
    <location>
        <begin position="71"/>
        <end position="86"/>
    </location>
</feature>
<protein>
    <submittedName>
        <fullName evidence="2">Uncharacterized protein</fullName>
    </submittedName>
</protein>
<reference evidence="2" key="1">
    <citation type="submission" date="2018-05" db="EMBL/GenBank/DDBJ databases">
        <authorList>
            <person name="Lanie J.A."/>
            <person name="Ng W.-L."/>
            <person name="Kazmierczak K.M."/>
            <person name="Andrzejewski T.M."/>
            <person name="Davidsen T.M."/>
            <person name="Wayne K.J."/>
            <person name="Tettelin H."/>
            <person name="Glass J.I."/>
            <person name="Rusch D."/>
            <person name="Podicherti R."/>
            <person name="Tsui H.-C.T."/>
            <person name="Winkler M.E."/>
        </authorList>
    </citation>
    <scope>NUCLEOTIDE SEQUENCE</scope>
</reference>
<organism evidence="2">
    <name type="scientific">marine metagenome</name>
    <dbReference type="NCBI Taxonomy" id="408172"/>
    <lineage>
        <taxon>unclassified sequences</taxon>
        <taxon>metagenomes</taxon>
        <taxon>ecological metagenomes</taxon>
    </lineage>
</organism>
<feature type="region of interest" description="Disordered" evidence="1">
    <location>
        <begin position="59"/>
        <end position="86"/>
    </location>
</feature>
<gene>
    <name evidence="2" type="ORF">METZ01_LOCUS228769</name>
</gene>
<name>A0A382GMA3_9ZZZZ</name>
<evidence type="ECO:0000313" key="2">
    <source>
        <dbReference type="EMBL" id="SVB75915.1"/>
    </source>
</evidence>
<sequence>MVVPDGPLESIPFGVLVREVPKKEIDEFQEYRDVRWLARDCALTRLSAVSAPSALCTFSEPVNRRNEPRPSTKTSSRSESVTSSMY</sequence>
<dbReference type="AlphaFoldDB" id="A0A382GMA3"/>